<sequence length="205" mass="22717">MTSRRNVAFSVSSSILLWALTILVAITPWSVQPVNAGLTNSYWEGVYLCKCICFGANYTILPIYKPTNPEKPCLTCTKQWCLDQKLPICVGADIGGTNPDTGTGKEGDVEGRCFQRYFPRDQIVVTLFIIVVVGLLLAAAVRRRMERTGYSFGNAPRSGTRWREMFFPARPAPPASPLFDLDRQPSPTMSPSNSRGYSVVSREGR</sequence>
<reference evidence="4" key="2">
    <citation type="submission" date="2015-01" db="EMBL/GenBank/DDBJ databases">
        <title>Evolutionary Origins and Diversification of the Mycorrhizal Mutualists.</title>
        <authorList>
            <consortium name="DOE Joint Genome Institute"/>
            <consortium name="Mycorrhizal Genomics Consortium"/>
            <person name="Kohler A."/>
            <person name="Kuo A."/>
            <person name="Nagy L.G."/>
            <person name="Floudas D."/>
            <person name="Copeland A."/>
            <person name="Barry K.W."/>
            <person name="Cichocki N."/>
            <person name="Veneault-Fourrey C."/>
            <person name="LaButti K."/>
            <person name="Lindquist E.A."/>
            <person name="Lipzen A."/>
            <person name="Lundell T."/>
            <person name="Morin E."/>
            <person name="Murat C."/>
            <person name="Riley R."/>
            <person name="Ohm R."/>
            <person name="Sun H."/>
            <person name="Tunlid A."/>
            <person name="Henrissat B."/>
            <person name="Grigoriev I.V."/>
            <person name="Hibbett D.S."/>
            <person name="Martin F."/>
        </authorList>
    </citation>
    <scope>NUCLEOTIDE SEQUENCE [LARGE SCALE GENOMIC DNA]</scope>
    <source>
        <strain evidence="4">MUT 4182</strain>
    </source>
</reference>
<keyword evidence="2" id="KW-0472">Membrane</keyword>
<keyword evidence="2" id="KW-0812">Transmembrane</keyword>
<dbReference type="HOGENOM" id="CLU_073624_1_0_1"/>
<dbReference type="Proteomes" id="UP000054248">
    <property type="component" value="Unassembled WGS sequence"/>
</dbReference>
<feature type="compositionally biased region" description="Polar residues" evidence="1">
    <location>
        <begin position="185"/>
        <end position="196"/>
    </location>
</feature>
<dbReference type="PANTHER" id="PTHR36854">
    <property type="entry name" value="CHROMOSOME 9, WHOLE GENOME SHOTGUN SEQUENCE"/>
    <property type="match status" value="1"/>
</dbReference>
<evidence type="ECO:0000313" key="4">
    <source>
        <dbReference type="Proteomes" id="UP000054248"/>
    </source>
</evidence>
<feature type="transmembrane region" description="Helical" evidence="2">
    <location>
        <begin position="7"/>
        <end position="31"/>
    </location>
</feature>
<evidence type="ECO:0000313" key="3">
    <source>
        <dbReference type="EMBL" id="KIO25779.1"/>
    </source>
</evidence>
<evidence type="ECO:0000256" key="2">
    <source>
        <dbReference type="SAM" id="Phobius"/>
    </source>
</evidence>
<proteinExistence type="predicted"/>
<keyword evidence="4" id="KW-1185">Reference proteome</keyword>
<organism evidence="3 4">
    <name type="scientific">Tulasnella calospora MUT 4182</name>
    <dbReference type="NCBI Taxonomy" id="1051891"/>
    <lineage>
        <taxon>Eukaryota</taxon>
        <taxon>Fungi</taxon>
        <taxon>Dikarya</taxon>
        <taxon>Basidiomycota</taxon>
        <taxon>Agaricomycotina</taxon>
        <taxon>Agaricomycetes</taxon>
        <taxon>Cantharellales</taxon>
        <taxon>Tulasnellaceae</taxon>
        <taxon>Tulasnella</taxon>
    </lineage>
</organism>
<dbReference type="AlphaFoldDB" id="A0A0C3QII1"/>
<dbReference type="PANTHER" id="PTHR36854:SF1">
    <property type="entry name" value="TRANSMEMBRANE PROTEIN"/>
    <property type="match status" value="1"/>
</dbReference>
<gene>
    <name evidence="3" type="ORF">M407DRAFT_243975</name>
</gene>
<keyword evidence="2" id="KW-1133">Transmembrane helix</keyword>
<feature type="transmembrane region" description="Helical" evidence="2">
    <location>
        <begin position="123"/>
        <end position="141"/>
    </location>
</feature>
<accession>A0A0C3QII1</accession>
<reference evidence="3 4" key="1">
    <citation type="submission" date="2014-04" db="EMBL/GenBank/DDBJ databases">
        <authorList>
            <consortium name="DOE Joint Genome Institute"/>
            <person name="Kuo A."/>
            <person name="Girlanda M."/>
            <person name="Perotto S."/>
            <person name="Kohler A."/>
            <person name="Nagy L.G."/>
            <person name="Floudas D."/>
            <person name="Copeland A."/>
            <person name="Barry K.W."/>
            <person name="Cichocki N."/>
            <person name="Veneault-Fourrey C."/>
            <person name="LaButti K."/>
            <person name="Lindquist E.A."/>
            <person name="Lipzen A."/>
            <person name="Lundell T."/>
            <person name="Morin E."/>
            <person name="Murat C."/>
            <person name="Sun H."/>
            <person name="Tunlid A."/>
            <person name="Henrissat B."/>
            <person name="Grigoriev I.V."/>
            <person name="Hibbett D.S."/>
            <person name="Martin F."/>
            <person name="Nordberg H.P."/>
            <person name="Cantor M.N."/>
            <person name="Hua S.X."/>
        </authorList>
    </citation>
    <scope>NUCLEOTIDE SEQUENCE [LARGE SCALE GENOMIC DNA]</scope>
    <source>
        <strain evidence="3 4">MUT 4182</strain>
    </source>
</reference>
<dbReference type="EMBL" id="KN823036">
    <property type="protein sequence ID" value="KIO25779.1"/>
    <property type="molecule type" value="Genomic_DNA"/>
</dbReference>
<evidence type="ECO:0000256" key="1">
    <source>
        <dbReference type="SAM" id="MobiDB-lite"/>
    </source>
</evidence>
<name>A0A0C3QII1_9AGAM</name>
<feature type="region of interest" description="Disordered" evidence="1">
    <location>
        <begin position="173"/>
        <end position="205"/>
    </location>
</feature>
<dbReference type="OrthoDB" id="2142503at2759"/>
<protein>
    <submittedName>
        <fullName evidence="3">Uncharacterized protein</fullName>
    </submittedName>
</protein>